<keyword evidence="11 20" id="KW-0547">Nucleotide-binding</keyword>
<accession>A0A9C6TS24</accession>
<keyword evidence="9" id="KW-0732">Signal</keyword>
<evidence type="ECO:0000256" key="20">
    <source>
        <dbReference type="PROSITE-ProRule" id="PRU10141"/>
    </source>
</evidence>
<dbReference type="Proteomes" id="UP000515211">
    <property type="component" value="Chromosome 2"/>
</dbReference>
<keyword evidence="23" id="KW-1185">Reference proteome</keyword>
<evidence type="ECO:0000256" key="18">
    <source>
        <dbReference type="ARBA" id="ARBA00047899"/>
    </source>
</evidence>
<evidence type="ECO:0000259" key="22">
    <source>
        <dbReference type="PROSITE" id="PS50011"/>
    </source>
</evidence>
<comment type="catalytic activity">
    <reaction evidence="18">
        <text>L-threonyl-[protein] + ATP = O-phospho-L-threonyl-[protein] + ADP + H(+)</text>
        <dbReference type="Rhea" id="RHEA:46608"/>
        <dbReference type="Rhea" id="RHEA-COMP:11060"/>
        <dbReference type="Rhea" id="RHEA-COMP:11605"/>
        <dbReference type="ChEBI" id="CHEBI:15378"/>
        <dbReference type="ChEBI" id="CHEBI:30013"/>
        <dbReference type="ChEBI" id="CHEBI:30616"/>
        <dbReference type="ChEBI" id="CHEBI:61977"/>
        <dbReference type="ChEBI" id="CHEBI:456216"/>
        <dbReference type="EC" id="2.7.11.1"/>
    </reaction>
</comment>
<evidence type="ECO:0000256" key="13">
    <source>
        <dbReference type="ARBA" id="ARBA00022840"/>
    </source>
</evidence>
<dbReference type="InterPro" id="IPR011009">
    <property type="entry name" value="Kinase-like_dom_sf"/>
</dbReference>
<dbReference type="PANTHER" id="PTHR27008">
    <property type="entry name" value="OS04G0122200 PROTEIN"/>
    <property type="match status" value="1"/>
</dbReference>
<evidence type="ECO:0000256" key="10">
    <source>
        <dbReference type="ARBA" id="ARBA00022737"/>
    </source>
</evidence>
<dbReference type="Gene3D" id="3.30.200.20">
    <property type="entry name" value="Phosphorylase Kinase, domain 1"/>
    <property type="match status" value="1"/>
</dbReference>
<dbReference type="InterPro" id="IPR051809">
    <property type="entry name" value="Plant_receptor-like_S/T_kinase"/>
</dbReference>
<dbReference type="SMART" id="SM00220">
    <property type="entry name" value="S_TKc"/>
    <property type="match status" value="1"/>
</dbReference>
<keyword evidence="8 21" id="KW-0812">Transmembrane</keyword>
<keyword evidence="15 21" id="KW-0472">Membrane</keyword>
<evidence type="ECO:0000256" key="7">
    <source>
        <dbReference type="ARBA" id="ARBA00022679"/>
    </source>
</evidence>
<keyword evidence="12" id="KW-0418">Kinase</keyword>
<dbReference type="PANTHER" id="PTHR27008:SF585">
    <property type="entry name" value="PROTEIN KINASE DOMAIN-CONTAINING PROTEIN"/>
    <property type="match status" value="1"/>
</dbReference>
<keyword evidence="5" id="KW-0597">Phosphoprotein</keyword>
<dbReference type="Gene3D" id="1.10.510.10">
    <property type="entry name" value="Transferase(Phosphotransferase) domain 1"/>
    <property type="match status" value="1"/>
</dbReference>
<evidence type="ECO:0000256" key="16">
    <source>
        <dbReference type="ARBA" id="ARBA00023170"/>
    </source>
</evidence>
<dbReference type="GeneID" id="110278250"/>
<keyword evidence="17" id="KW-0325">Glycoprotein</keyword>
<evidence type="ECO:0000256" key="3">
    <source>
        <dbReference type="ARBA" id="ARBA00022475"/>
    </source>
</evidence>
<evidence type="ECO:0000256" key="6">
    <source>
        <dbReference type="ARBA" id="ARBA00022614"/>
    </source>
</evidence>
<feature type="transmembrane region" description="Helical" evidence="21">
    <location>
        <begin position="52"/>
        <end position="75"/>
    </location>
</feature>
<keyword evidence="14 21" id="KW-1133">Transmembrane helix</keyword>
<keyword evidence="6" id="KW-0433">Leucine-rich repeat</keyword>
<evidence type="ECO:0000256" key="5">
    <source>
        <dbReference type="ARBA" id="ARBA00022553"/>
    </source>
</evidence>
<evidence type="ECO:0000256" key="4">
    <source>
        <dbReference type="ARBA" id="ARBA00022527"/>
    </source>
</evidence>
<evidence type="ECO:0000256" key="12">
    <source>
        <dbReference type="ARBA" id="ARBA00022777"/>
    </source>
</evidence>
<keyword evidence="13 20" id="KW-0067">ATP-binding</keyword>
<feature type="binding site" evidence="20">
    <location>
        <position position="139"/>
    </location>
    <ligand>
        <name>ATP</name>
        <dbReference type="ChEBI" id="CHEBI:30616"/>
    </ligand>
</feature>
<dbReference type="InterPro" id="IPR017441">
    <property type="entry name" value="Protein_kinase_ATP_BS"/>
</dbReference>
<keyword evidence="4" id="KW-0723">Serine/threonine-protein kinase</keyword>
<evidence type="ECO:0000256" key="14">
    <source>
        <dbReference type="ARBA" id="ARBA00022989"/>
    </source>
</evidence>
<comment type="catalytic activity">
    <reaction evidence="19">
        <text>L-seryl-[protein] + ATP = O-phospho-L-seryl-[protein] + ADP + H(+)</text>
        <dbReference type="Rhea" id="RHEA:17989"/>
        <dbReference type="Rhea" id="RHEA-COMP:9863"/>
        <dbReference type="Rhea" id="RHEA-COMP:11604"/>
        <dbReference type="ChEBI" id="CHEBI:15378"/>
        <dbReference type="ChEBI" id="CHEBI:29999"/>
        <dbReference type="ChEBI" id="CHEBI:30616"/>
        <dbReference type="ChEBI" id="CHEBI:83421"/>
        <dbReference type="ChEBI" id="CHEBI:456216"/>
        <dbReference type="EC" id="2.7.11.1"/>
    </reaction>
</comment>
<protein>
    <recommendedName>
        <fullName evidence="2">non-specific serine/threonine protein kinase</fullName>
        <ecNumber evidence="2">2.7.11.1</ecNumber>
    </recommendedName>
</protein>
<organism evidence="23 24">
    <name type="scientific">Arachis duranensis</name>
    <name type="common">Wild peanut</name>
    <dbReference type="NCBI Taxonomy" id="130453"/>
    <lineage>
        <taxon>Eukaryota</taxon>
        <taxon>Viridiplantae</taxon>
        <taxon>Streptophyta</taxon>
        <taxon>Embryophyta</taxon>
        <taxon>Tracheophyta</taxon>
        <taxon>Spermatophyta</taxon>
        <taxon>Magnoliopsida</taxon>
        <taxon>eudicotyledons</taxon>
        <taxon>Gunneridae</taxon>
        <taxon>Pentapetalae</taxon>
        <taxon>rosids</taxon>
        <taxon>fabids</taxon>
        <taxon>Fabales</taxon>
        <taxon>Fabaceae</taxon>
        <taxon>Papilionoideae</taxon>
        <taxon>50 kb inversion clade</taxon>
        <taxon>dalbergioids sensu lato</taxon>
        <taxon>Dalbergieae</taxon>
        <taxon>Pterocarpus clade</taxon>
        <taxon>Arachis</taxon>
    </lineage>
</organism>
<name>A0A9C6TS24_ARADU</name>
<dbReference type="FunFam" id="1.10.510.10:FF:000358">
    <property type="entry name" value="Putative leucine-rich repeat receptor-like serine/threonine-protein kinase"/>
    <property type="match status" value="1"/>
</dbReference>
<dbReference type="InterPro" id="IPR001245">
    <property type="entry name" value="Ser-Thr/Tyr_kinase_cat_dom"/>
</dbReference>
<evidence type="ECO:0000256" key="2">
    <source>
        <dbReference type="ARBA" id="ARBA00012513"/>
    </source>
</evidence>
<evidence type="ECO:0000313" key="24">
    <source>
        <dbReference type="RefSeq" id="XP_052113474.1"/>
    </source>
</evidence>
<reference evidence="23" key="1">
    <citation type="journal article" date="2016" name="Nat. Genet.">
        <title>The genome sequences of Arachis duranensis and Arachis ipaensis, the diploid ancestors of cultivated peanut.</title>
        <authorList>
            <person name="Bertioli D.J."/>
            <person name="Cannon S.B."/>
            <person name="Froenicke L."/>
            <person name="Huang G."/>
            <person name="Farmer A.D."/>
            <person name="Cannon E.K."/>
            <person name="Liu X."/>
            <person name="Gao D."/>
            <person name="Clevenger J."/>
            <person name="Dash S."/>
            <person name="Ren L."/>
            <person name="Moretzsohn M.C."/>
            <person name="Shirasawa K."/>
            <person name="Huang W."/>
            <person name="Vidigal B."/>
            <person name="Abernathy B."/>
            <person name="Chu Y."/>
            <person name="Niederhuth C.E."/>
            <person name="Umale P."/>
            <person name="Araujo A.C."/>
            <person name="Kozik A."/>
            <person name="Kim K.D."/>
            <person name="Burow M.D."/>
            <person name="Varshney R.K."/>
            <person name="Wang X."/>
            <person name="Zhang X."/>
            <person name="Barkley N."/>
            <person name="Guimaraes P.M."/>
            <person name="Isobe S."/>
            <person name="Guo B."/>
            <person name="Liao B."/>
            <person name="Stalker H.T."/>
            <person name="Schmitz R.J."/>
            <person name="Scheffler B.E."/>
            <person name="Leal-Bertioli S.C."/>
            <person name="Xun X."/>
            <person name="Jackson S.A."/>
            <person name="Michelmore R."/>
            <person name="Ozias-Akins P."/>
        </authorList>
    </citation>
    <scope>NUCLEOTIDE SEQUENCE [LARGE SCALE GENOMIC DNA]</scope>
    <source>
        <strain evidence="23">cv. V14167</strain>
    </source>
</reference>
<dbReference type="AlphaFoldDB" id="A0A9C6TS24"/>
<dbReference type="InterPro" id="IPR000719">
    <property type="entry name" value="Prot_kinase_dom"/>
</dbReference>
<feature type="domain" description="Protein kinase" evidence="22">
    <location>
        <begin position="111"/>
        <end position="385"/>
    </location>
</feature>
<evidence type="ECO:0000256" key="19">
    <source>
        <dbReference type="ARBA" id="ARBA00048679"/>
    </source>
</evidence>
<evidence type="ECO:0000256" key="11">
    <source>
        <dbReference type="ARBA" id="ARBA00022741"/>
    </source>
</evidence>
<evidence type="ECO:0000256" key="1">
    <source>
        <dbReference type="ARBA" id="ARBA00004162"/>
    </source>
</evidence>
<evidence type="ECO:0000256" key="17">
    <source>
        <dbReference type="ARBA" id="ARBA00023180"/>
    </source>
</evidence>
<gene>
    <name evidence="24" type="primary">LOC110278250</name>
</gene>
<dbReference type="PROSITE" id="PS50011">
    <property type="entry name" value="PROTEIN_KINASE_DOM"/>
    <property type="match status" value="1"/>
</dbReference>
<reference evidence="24" key="2">
    <citation type="submission" date="2025-08" db="UniProtKB">
        <authorList>
            <consortium name="RefSeq"/>
        </authorList>
    </citation>
    <scope>IDENTIFICATION</scope>
    <source>
        <tissue evidence="24">Whole plant</tissue>
    </source>
</reference>
<dbReference type="GO" id="GO:0005886">
    <property type="term" value="C:plasma membrane"/>
    <property type="evidence" value="ECO:0007669"/>
    <property type="project" value="UniProtKB-SubCell"/>
</dbReference>
<dbReference type="RefSeq" id="XP_052113474.1">
    <property type="nucleotide sequence ID" value="XM_052257514.1"/>
</dbReference>
<keyword evidence="3" id="KW-1003">Cell membrane</keyword>
<evidence type="ECO:0000256" key="8">
    <source>
        <dbReference type="ARBA" id="ARBA00022692"/>
    </source>
</evidence>
<dbReference type="PROSITE" id="PS00107">
    <property type="entry name" value="PROTEIN_KINASE_ATP"/>
    <property type="match status" value="1"/>
</dbReference>
<keyword evidence="7" id="KW-0808">Transferase</keyword>
<evidence type="ECO:0000256" key="15">
    <source>
        <dbReference type="ARBA" id="ARBA00023136"/>
    </source>
</evidence>
<evidence type="ECO:0000313" key="23">
    <source>
        <dbReference type="Proteomes" id="UP000515211"/>
    </source>
</evidence>
<dbReference type="Pfam" id="PF07714">
    <property type="entry name" value="PK_Tyr_Ser-Thr"/>
    <property type="match status" value="1"/>
</dbReference>
<proteinExistence type="predicted"/>
<dbReference type="KEGG" id="adu:110278250"/>
<sequence length="385" mass="43560">MLQFLCPCERPRLRSLLPCCVEEASRGLCGASRLQFPECETMGRSRKTTAYIFLKYILPISSVATILELAFLRILKFQNHNKVLQKFEVDQAMARWRRISYYEIQQATDRFNGDNLLGIGSFGKVYKGVLSDGTNVAIKVFNLGLEGAFRSFDLECEVLRNIRHRNLTKIISSCSNLDFKALVMSYMVNGSLEKWLHSEDHSLSMIERINIVIDIAEAINYLHHGGSISIVRCDLKASNILVDEDMAAHVTDFGIAKLLNGGNSMTHTLTLATMGYMAPEYGLEGLVSKQGDVYSYGILLMEIFTQKKPTDEMFMGDFSIKHWVDSLIDIVDARLLMEEGELASKKVYLSSIMKLALDCTKELPRERTNMKDVITTLKKIKMAFL</sequence>
<dbReference type="GO" id="GO:0005524">
    <property type="term" value="F:ATP binding"/>
    <property type="evidence" value="ECO:0007669"/>
    <property type="project" value="UniProtKB-UniRule"/>
</dbReference>
<comment type="subcellular location">
    <subcellularLocation>
        <location evidence="1">Cell membrane</location>
        <topology evidence="1">Single-pass membrane protein</topology>
    </subcellularLocation>
</comment>
<dbReference type="EC" id="2.7.11.1" evidence="2"/>
<keyword evidence="10" id="KW-0677">Repeat</keyword>
<dbReference type="FunFam" id="3.30.200.20:FF:000661">
    <property type="entry name" value="Serine-threonine protein kinase plant-type"/>
    <property type="match status" value="1"/>
</dbReference>
<dbReference type="SUPFAM" id="SSF56112">
    <property type="entry name" value="Protein kinase-like (PK-like)"/>
    <property type="match status" value="1"/>
</dbReference>
<keyword evidence="16" id="KW-0675">Receptor</keyword>
<dbReference type="GO" id="GO:0004674">
    <property type="term" value="F:protein serine/threonine kinase activity"/>
    <property type="evidence" value="ECO:0007669"/>
    <property type="project" value="UniProtKB-KW"/>
</dbReference>
<evidence type="ECO:0000256" key="21">
    <source>
        <dbReference type="SAM" id="Phobius"/>
    </source>
</evidence>
<evidence type="ECO:0000256" key="9">
    <source>
        <dbReference type="ARBA" id="ARBA00022729"/>
    </source>
</evidence>